<evidence type="ECO:0000256" key="2">
    <source>
        <dbReference type="ARBA" id="ARBA00022679"/>
    </source>
</evidence>
<dbReference type="EMBL" id="CP031124">
    <property type="protein sequence ID" value="AXF84748.1"/>
    <property type="molecule type" value="Genomic_DNA"/>
</dbReference>
<accession>A0A345D8R0</accession>
<keyword evidence="4" id="KW-1185">Reference proteome</keyword>
<dbReference type="KEGG" id="hyf:DTO96_100458"/>
<evidence type="ECO:0008006" key="5">
    <source>
        <dbReference type="Google" id="ProtNLM"/>
    </source>
</evidence>
<dbReference type="PANTHER" id="PTHR31306:SF4">
    <property type="entry name" value="ALPHA-1,2-GALACTOSYLTRANSFERASE"/>
    <property type="match status" value="1"/>
</dbReference>
<reference evidence="4" key="1">
    <citation type="submission" date="2018-07" db="EMBL/GenBank/DDBJ databases">
        <authorList>
            <person name="Kim H."/>
        </authorList>
    </citation>
    <scope>NUCLEOTIDE SEQUENCE [LARGE SCALE GENOMIC DNA]</scope>
    <source>
        <strain evidence="4">F02</strain>
    </source>
</reference>
<evidence type="ECO:0000313" key="3">
    <source>
        <dbReference type="EMBL" id="AXF84748.1"/>
    </source>
</evidence>
<dbReference type="Gene3D" id="3.90.550.10">
    <property type="entry name" value="Spore Coat Polysaccharide Biosynthesis Protein SpsA, Chain A"/>
    <property type="match status" value="1"/>
</dbReference>
<dbReference type="GO" id="GO:0006487">
    <property type="term" value="P:protein N-linked glycosylation"/>
    <property type="evidence" value="ECO:0007669"/>
    <property type="project" value="TreeGrafter"/>
</dbReference>
<dbReference type="PANTHER" id="PTHR31306">
    <property type="entry name" value="ALPHA-1,6-MANNOSYLTRANSFERASE MNN11-RELATED"/>
    <property type="match status" value="1"/>
</dbReference>
<keyword evidence="2" id="KW-0808">Transferase</keyword>
<dbReference type="AlphaFoldDB" id="A0A345D8R0"/>
<dbReference type="Pfam" id="PF05637">
    <property type="entry name" value="Glyco_transf_34"/>
    <property type="match status" value="1"/>
</dbReference>
<dbReference type="OrthoDB" id="8829532at2"/>
<keyword evidence="1" id="KW-0328">Glycosyltransferase</keyword>
<dbReference type="Proteomes" id="UP000252182">
    <property type="component" value="Chromosome"/>
</dbReference>
<sequence length="454" mass="52210">MTKVISFFERMDEDVLRNHQHYCRLMGYTHEWVESAFLSHEKLRTAYKYNVLLDQLKSSQDNELVLMLDAHGAIMHPLPLEQLMAGMDSLIISGPTEVNKPEIVYNNMVIVRNTDAVRQTLFEMLMALHGRLAGQDEYGAEEELLLKKLNVMASNTIFGDVHLNLSWRITTWAQSKIFVVFLGSPASFDDNGHITRNALHQLIHDANLERLLVKQINGHFIEGKPLLETPNYPAISEDAVSHFNPNSKIALVTLYTHHINTYARVSEHNVKRYCDRHGYAYHVYRGIPSELDPALNGTWVKSWLLKKHISDHEWIIWVDADVMFRNQSITLESILEGRDLLFAKDLCAWPINAGIMGFRNTPENIELVARIWQRMLEVNDKSTVYSDQGDQHHTIKELYESNLINEKNITNGLTINTSPPMSGPDTLLTHYVGWGEPYRSIYMAHHDVESQRRG</sequence>
<dbReference type="SUPFAM" id="SSF53448">
    <property type="entry name" value="Nucleotide-diphospho-sugar transferases"/>
    <property type="match status" value="1"/>
</dbReference>
<dbReference type="GO" id="GO:0016757">
    <property type="term" value="F:glycosyltransferase activity"/>
    <property type="evidence" value="ECO:0007669"/>
    <property type="project" value="UniProtKB-KW"/>
</dbReference>
<gene>
    <name evidence="3" type="ORF">DTO96_100458</name>
</gene>
<evidence type="ECO:0000256" key="1">
    <source>
        <dbReference type="ARBA" id="ARBA00022676"/>
    </source>
</evidence>
<proteinExistence type="predicted"/>
<dbReference type="InterPro" id="IPR029044">
    <property type="entry name" value="Nucleotide-diphossugar_trans"/>
</dbReference>
<dbReference type="RefSeq" id="WP_114562018.1">
    <property type="nucleotide sequence ID" value="NZ_CP031124.1"/>
</dbReference>
<name>A0A345D8R0_9BURK</name>
<dbReference type="InterPro" id="IPR008630">
    <property type="entry name" value="Glyco_trans_34"/>
</dbReference>
<dbReference type="GO" id="GO:0016020">
    <property type="term" value="C:membrane"/>
    <property type="evidence" value="ECO:0007669"/>
    <property type="project" value="InterPro"/>
</dbReference>
<protein>
    <recommendedName>
        <fullName evidence="5">Galactosyl transferase GMA12/MNN10 family protein</fullName>
    </recommendedName>
</protein>
<evidence type="ECO:0000313" key="4">
    <source>
        <dbReference type="Proteomes" id="UP000252182"/>
    </source>
</evidence>
<organism evidence="3 4">
    <name type="scientific">Ephemeroptericola cinctiostellae</name>
    <dbReference type="NCBI Taxonomy" id="2268024"/>
    <lineage>
        <taxon>Bacteria</taxon>
        <taxon>Pseudomonadati</taxon>
        <taxon>Pseudomonadota</taxon>
        <taxon>Betaproteobacteria</taxon>
        <taxon>Burkholderiales</taxon>
        <taxon>Burkholderiaceae</taxon>
        <taxon>Ephemeroptericola</taxon>
    </lineage>
</organism>